<feature type="compositionally biased region" description="Polar residues" evidence="1">
    <location>
        <begin position="501"/>
        <end position="515"/>
    </location>
</feature>
<accession>A0A6C0KSL2</accession>
<feature type="region of interest" description="Disordered" evidence="1">
    <location>
        <begin position="82"/>
        <end position="105"/>
    </location>
</feature>
<feature type="region of interest" description="Disordered" evidence="1">
    <location>
        <begin position="501"/>
        <end position="521"/>
    </location>
</feature>
<name>A0A6C0KSL2_9ZZZZ</name>
<organism evidence="2">
    <name type="scientific">viral metagenome</name>
    <dbReference type="NCBI Taxonomy" id="1070528"/>
    <lineage>
        <taxon>unclassified sequences</taxon>
        <taxon>metagenomes</taxon>
        <taxon>organismal metagenomes</taxon>
    </lineage>
</organism>
<feature type="compositionally biased region" description="Low complexity" evidence="1">
    <location>
        <begin position="141"/>
        <end position="152"/>
    </location>
</feature>
<proteinExistence type="predicted"/>
<dbReference type="AlphaFoldDB" id="A0A6C0KSL2"/>
<evidence type="ECO:0000313" key="2">
    <source>
        <dbReference type="EMBL" id="QHU20962.1"/>
    </source>
</evidence>
<protein>
    <submittedName>
        <fullName evidence="2">Uncharacterized protein</fullName>
    </submittedName>
</protein>
<feature type="compositionally biased region" description="Polar residues" evidence="1">
    <location>
        <begin position="827"/>
        <end position="838"/>
    </location>
</feature>
<feature type="region of interest" description="Disordered" evidence="1">
    <location>
        <begin position="562"/>
        <end position="586"/>
    </location>
</feature>
<sequence>MGKRHSKPAPPVYPPNDPLFIPIGCTGLRRSDYEASRLDLAPFLYFKITSNNYNQLFNNITQILQDINPSNKALLASIGGSDGTNVTSGSRNQRTPSILNPNDYTPNTFNDEQRAAISAISTGKSPPVYTASAAAQAAHSSQKTAAGTGAAAQRKKDKPGPPIYQINNISDNKFVYGPVFLLTAYDSRSKIIESYIYFPSMTKNMKPWNNYNTLGMNHAWLYRLFYNYQYRYTPYSSCSIRAGVRPPQSTIDYLRSLDKQQKLKPPSQMVDPLKSKLTGADYNSSYGYGLKQGCISADLNNNNCQQSDAVHRGMGIYRDGLNSNAYPAVYFTSYMLNQNDIRIKDYINANSFTTIQRNVLVDTAEMYPGCQYMLISPNNKYFLLLGSMSLIVFYNTDGIDLNEYCFNKKSPKNKVPINSKIFRDCTITRLVMEDGYLNLYGSSDYDPDEIEQLLFTSLLTKDLTYPISIILTDDGQLKVINTNNKILNTVNIANGFTSKLKNSSSQHAGGSQQPKLSYVGPYNNHDDYRERLLNLIMYFKEKGLYHDDPFYKNLIDAAKTSESAQPAQQAQSVPPSGYNDTSISNGAGQGQGVNAALQHFNSSINYLNRFDDFASYLQLKAIGNNYKQEVIQEDIKRFRPANDEDDINNPDRASGISAIIEKEHNDAIQNTETSFANTPDNSKFIEETPEMKAKRLDDEATALKKKHQDEQDARGKAEDDSYLATAKPIIPGNPNVKTGLVNTAHPVTAPNALTSQTPASAASATTATSSASITGSMSSKYNYDDDYILRENSLNEYYMQTNPNFVDYNIFNKNQLLNSPEQQYMARNNQNSQQNSPADYNYDQERSSRIQLMEEEMQSNKRQ</sequence>
<dbReference type="EMBL" id="MN740976">
    <property type="protein sequence ID" value="QHU20962.1"/>
    <property type="molecule type" value="Genomic_DNA"/>
</dbReference>
<feature type="compositionally biased region" description="Polar residues" evidence="1">
    <location>
        <begin position="83"/>
        <end position="105"/>
    </location>
</feature>
<reference evidence="2" key="1">
    <citation type="journal article" date="2020" name="Nature">
        <title>Giant virus diversity and host interactions through global metagenomics.</title>
        <authorList>
            <person name="Schulz F."/>
            <person name="Roux S."/>
            <person name="Paez-Espino D."/>
            <person name="Jungbluth S."/>
            <person name="Walsh D.A."/>
            <person name="Denef V.J."/>
            <person name="McMahon K.D."/>
            <person name="Konstantinidis K.T."/>
            <person name="Eloe-Fadrosh E.A."/>
            <person name="Kyrpides N.C."/>
            <person name="Woyke T."/>
        </authorList>
    </citation>
    <scope>NUCLEOTIDE SEQUENCE</scope>
    <source>
        <strain evidence="2">GVMAG-S-3300013094-100</strain>
    </source>
</reference>
<feature type="compositionally biased region" description="Low complexity" evidence="1">
    <location>
        <begin position="563"/>
        <end position="576"/>
    </location>
</feature>
<feature type="region of interest" description="Disordered" evidence="1">
    <location>
        <begin position="827"/>
        <end position="863"/>
    </location>
</feature>
<feature type="region of interest" description="Disordered" evidence="1">
    <location>
        <begin position="141"/>
        <end position="162"/>
    </location>
</feature>
<evidence type="ECO:0000256" key="1">
    <source>
        <dbReference type="SAM" id="MobiDB-lite"/>
    </source>
</evidence>